<dbReference type="PANTHER" id="PTHR43775">
    <property type="entry name" value="FATTY ACID SYNTHASE"/>
    <property type="match status" value="1"/>
</dbReference>
<evidence type="ECO:0000256" key="1">
    <source>
        <dbReference type="ARBA" id="ARBA00022450"/>
    </source>
</evidence>
<keyword evidence="1" id="KW-0596">Phosphopantetheine</keyword>
<proteinExistence type="inferred from homology"/>
<name>A0AA36NJ10_9DINO</name>
<feature type="domain" description="Ketosynthase family 3 (KS3)" evidence="4">
    <location>
        <begin position="278"/>
        <end position="715"/>
    </location>
</feature>
<dbReference type="InterPro" id="IPR030834">
    <property type="entry name" value="PKS_assoc_dom"/>
</dbReference>
<dbReference type="AlphaFoldDB" id="A0AA36NJ10"/>
<dbReference type="InterPro" id="IPR050091">
    <property type="entry name" value="PKS_NRPS_Biosynth_Enz"/>
</dbReference>
<keyword evidence="6" id="KW-1185">Reference proteome</keyword>
<keyword evidence="2" id="KW-0597">Phosphoprotein</keyword>
<dbReference type="Proteomes" id="UP001178507">
    <property type="component" value="Unassembled WGS sequence"/>
</dbReference>
<dbReference type="InterPro" id="IPR016039">
    <property type="entry name" value="Thiolase-like"/>
</dbReference>
<protein>
    <recommendedName>
        <fullName evidence="4">Ketosynthase family 3 (KS3) domain-containing protein</fullName>
    </recommendedName>
</protein>
<dbReference type="SMART" id="SM00825">
    <property type="entry name" value="PKS_KS"/>
    <property type="match status" value="1"/>
</dbReference>
<dbReference type="NCBIfam" id="TIGR04556">
    <property type="entry name" value="PKS_assoc"/>
    <property type="match status" value="1"/>
</dbReference>
<dbReference type="Gene3D" id="3.40.47.10">
    <property type="match status" value="1"/>
</dbReference>
<keyword evidence="3" id="KW-0808">Transferase</keyword>
<dbReference type="InterPro" id="IPR020841">
    <property type="entry name" value="PKS_Beta-ketoAc_synthase_dom"/>
</dbReference>
<dbReference type="InterPro" id="IPR014031">
    <property type="entry name" value="Ketoacyl_synth_C"/>
</dbReference>
<dbReference type="PANTHER" id="PTHR43775:SF37">
    <property type="entry name" value="SI:DKEY-61P9.11"/>
    <property type="match status" value="1"/>
</dbReference>
<organism evidence="5 6">
    <name type="scientific">Effrenium voratum</name>
    <dbReference type="NCBI Taxonomy" id="2562239"/>
    <lineage>
        <taxon>Eukaryota</taxon>
        <taxon>Sar</taxon>
        <taxon>Alveolata</taxon>
        <taxon>Dinophyceae</taxon>
        <taxon>Suessiales</taxon>
        <taxon>Symbiodiniaceae</taxon>
        <taxon>Effrenium</taxon>
    </lineage>
</organism>
<dbReference type="GO" id="GO:0004312">
    <property type="term" value="F:fatty acid synthase activity"/>
    <property type="evidence" value="ECO:0007669"/>
    <property type="project" value="TreeGrafter"/>
</dbReference>
<dbReference type="InterPro" id="IPR014030">
    <property type="entry name" value="Ketoacyl_synth_N"/>
</dbReference>
<dbReference type="Pfam" id="PF00109">
    <property type="entry name" value="ketoacyl-synt"/>
    <property type="match status" value="1"/>
</dbReference>
<evidence type="ECO:0000313" key="6">
    <source>
        <dbReference type="Proteomes" id="UP001178507"/>
    </source>
</evidence>
<dbReference type="CDD" id="cd00833">
    <property type="entry name" value="PKS"/>
    <property type="match status" value="1"/>
</dbReference>
<dbReference type="SUPFAM" id="SSF53901">
    <property type="entry name" value="Thiolase-like"/>
    <property type="match status" value="2"/>
</dbReference>
<evidence type="ECO:0000256" key="3">
    <source>
        <dbReference type="RuleBase" id="RU003694"/>
    </source>
</evidence>
<accession>A0AA36NJ10</accession>
<sequence>MASKPLRFGLDLPPAERDAAAEAAASNLAVQGFCVLDLGFKDKKQEQLTKAKAEAAELDAAEQLYRPEELIFTGLFGDEGSARILPLNPRELREGSGLKALDQEITDVAQVVAPFLSFKLGLDIVSRARAVLHETGPLEGVIKRLTEDEASAWLADFRFGRVMCIICVGPGFGDFELSVRESDCKPCRVTSSPGTVLMIRSDKICARHNCRTRSLLLSCNLQASDSTNARLAPNPCAAKLQEWLDARLHYLKQAETEDRRAELPRHLRLAMNRQCFKGQYMAVRGLASRVSPCWGPETFWCGAASGLDTLVDVPLIRWDHEKFFDPDENSWRLYKTCARHMSVVEGVDLFDNKMFGITPAESKIMDPQQRVVLEVGYEALFSAGYKKGRLMGCLGGMYLGYGTGNSDFGHVDRSGDSAAEGSFGATGGSAAITANRFSFCLGMKGPSIAVDAEDASGLLSLHMGSEALHAKGRALANEFSLCGGIKLNLAFFFWPQRQAAGWLSKVGRCQTFDQSADGWVHGDAAVNVVVKPLSDNVDGQLKVKESEPYLASLCGSSVRHTGHGASLAAPHGPTEQEVISTAVYAAGLTGMDIDATENYGIANMLADPVEVNSCSRVLRLADDDDAPLLMRASKTSVGNALHAGSALSLMQAILTSVAGSIAPNLHLLQSNPHLDVGQLPLGIVTEVVPYRMTSTFVNSFARGFGGTNVSMVSFAAKDVKQLPEPSAPMPLSDQLVYWPGGGGKTDTASMPEKSFDIAGTFSEWQPEPMTKESEGVYSYVVTLGENRWEQFQIWLDGDPTRCLCPEQHKAGSKSGVHGPAVSPPSCWLLEGRPQGELRLRAKGDRTEEVPKGQGLAGSKWRVRLCIAGKWRMVEWEKLDEPLVPAADLKKGAYFVTADFSGWGIEPMEDAGAGEWKFQVHLIRPGGRFQILRNRDLEQTLYPDLEGTLKGPDDSADGRCWLLRGDQRDIFQITLRRHIEEGLDQKAISIERLGEKELSEDQVRQLGRLRLSAFGTWDPGAGGSRMRELPWAGSCFHFFVRLGAQGKESFQLLEDFSWNRVIHPSVANARSSVAHTVVGPELGDGRARGLNWTIGLDGYEKPGDVFEVQVYGETRVERVKWQRVEPRISAARIQKAEDEGLLFGA</sequence>
<gene>
    <name evidence="5" type="ORF">EVOR1521_LOCUS27970</name>
</gene>
<reference evidence="5" key="1">
    <citation type="submission" date="2023-08" db="EMBL/GenBank/DDBJ databases">
        <authorList>
            <person name="Chen Y."/>
            <person name="Shah S."/>
            <person name="Dougan E. K."/>
            <person name="Thang M."/>
            <person name="Chan C."/>
        </authorList>
    </citation>
    <scope>NUCLEOTIDE SEQUENCE</scope>
</reference>
<comment type="similarity">
    <text evidence="3">Belongs to the thiolase-like superfamily. Beta-ketoacyl-ACP synthases family.</text>
</comment>
<comment type="caution">
    <text evidence="5">The sequence shown here is derived from an EMBL/GenBank/DDBJ whole genome shotgun (WGS) entry which is preliminary data.</text>
</comment>
<dbReference type="PROSITE" id="PS52004">
    <property type="entry name" value="KS3_2"/>
    <property type="match status" value="1"/>
</dbReference>
<dbReference type="Pfam" id="PF02801">
    <property type="entry name" value="Ketoacyl-synt_C"/>
    <property type="match status" value="1"/>
</dbReference>
<dbReference type="GO" id="GO:0006633">
    <property type="term" value="P:fatty acid biosynthetic process"/>
    <property type="evidence" value="ECO:0007669"/>
    <property type="project" value="TreeGrafter"/>
</dbReference>
<evidence type="ECO:0000256" key="2">
    <source>
        <dbReference type="ARBA" id="ARBA00022553"/>
    </source>
</evidence>
<evidence type="ECO:0000313" key="5">
    <source>
        <dbReference type="EMBL" id="CAJ1405861.1"/>
    </source>
</evidence>
<evidence type="ECO:0000259" key="4">
    <source>
        <dbReference type="PROSITE" id="PS52004"/>
    </source>
</evidence>
<dbReference type="EMBL" id="CAUJNA010003605">
    <property type="protein sequence ID" value="CAJ1405861.1"/>
    <property type="molecule type" value="Genomic_DNA"/>
</dbReference>